<dbReference type="GO" id="GO:0006824">
    <property type="term" value="P:cobalt ion transport"/>
    <property type="evidence" value="ECO:0007669"/>
    <property type="project" value="TreeGrafter"/>
</dbReference>
<evidence type="ECO:0000256" key="3">
    <source>
        <dbReference type="ARBA" id="ARBA00022989"/>
    </source>
</evidence>
<proteinExistence type="predicted"/>
<evidence type="ECO:0000313" key="6">
    <source>
        <dbReference type="EMBL" id="HGT83567.1"/>
    </source>
</evidence>
<dbReference type="PANTHER" id="PTHR43723:SF1">
    <property type="entry name" value="COBALT TRANSPORT PROTEIN CBIQ"/>
    <property type="match status" value="1"/>
</dbReference>
<organism evidence="6">
    <name type="scientific">Archaeoglobus fulgidus</name>
    <dbReference type="NCBI Taxonomy" id="2234"/>
    <lineage>
        <taxon>Archaea</taxon>
        <taxon>Methanobacteriati</taxon>
        <taxon>Methanobacteriota</taxon>
        <taxon>Archaeoglobi</taxon>
        <taxon>Archaeoglobales</taxon>
        <taxon>Archaeoglobaceae</taxon>
        <taxon>Archaeoglobus</taxon>
    </lineage>
</organism>
<feature type="transmembrane region" description="Helical" evidence="5">
    <location>
        <begin position="14"/>
        <end position="31"/>
    </location>
</feature>
<accession>A0A7J3M3L3</accession>
<dbReference type="PANTHER" id="PTHR43723">
    <property type="entry name" value="COBALT TRANSPORT PROTEIN CBIQ"/>
    <property type="match status" value="1"/>
</dbReference>
<dbReference type="CDD" id="cd16914">
    <property type="entry name" value="EcfT"/>
    <property type="match status" value="1"/>
</dbReference>
<evidence type="ECO:0000256" key="5">
    <source>
        <dbReference type="SAM" id="Phobius"/>
    </source>
</evidence>
<evidence type="ECO:0000256" key="4">
    <source>
        <dbReference type="ARBA" id="ARBA00023136"/>
    </source>
</evidence>
<reference evidence="6" key="1">
    <citation type="journal article" date="2020" name="mSystems">
        <title>Genome- and Community-Level Interaction Insights into Carbon Utilization and Element Cycling Functions of Hydrothermarchaeota in Hydrothermal Sediment.</title>
        <authorList>
            <person name="Zhou Z."/>
            <person name="Liu Y."/>
            <person name="Xu W."/>
            <person name="Pan J."/>
            <person name="Luo Z.H."/>
            <person name="Li M."/>
        </authorList>
    </citation>
    <scope>NUCLEOTIDE SEQUENCE [LARGE SCALE GENOMIC DNA]</scope>
    <source>
        <strain evidence="6">SpSt-587</strain>
    </source>
</reference>
<dbReference type="Pfam" id="PF02361">
    <property type="entry name" value="CbiQ"/>
    <property type="match status" value="1"/>
</dbReference>
<dbReference type="InterPro" id="IPR052770">
    <property type="entry name" value="Cobalt_transport_CbiQ"/>
</dbReference>
<sequence length="235" mass="26547">MEDLERIQVRARKLISGSLNVYFCLLLIFLASISTKVQLFSIVVFTSLGFYAIGKNYLRVLEIPVIFLLPSLLVILLTIEGEKIFEFWVLRISDKALDVVGSTLFRMFAILSILTYLISTTTLPEFISALKKLRLPTFLVEMMFLSYRSIQVLAGELKKFETSATLRLGYTDFRTSISTKSLLARTIFLRAMDRVEKTVLAMDLRGEEFPDVATKSKGFTLAFAILALGAILCLK</sequence>
<feature type="transmembrane region" description="Helical" evidence="5">
    <location>
        <begin position="99"/>
        <end position="123"/>
    </location>
</feature>
<dbReference type="GO" id="GO:0043190">
    <property type="term" value="C:ATP-binding cassette (ABC) transporter complex"/>
    <property type="evidence" value="ECO:0007669"/>
    <property type="project" value="TreeGrafter"/>
</dbReference>
<protein>
    <submittedName>
        <fullName evidence="6">Cobalt ECF transporter T component CbiQ</fullName>
    </submittedName>
</protein>
<dbReference type="AlphaFoldDB" id="A0A7J3M3L3"/>
<name>A0A7J3M3L3_ARCFL</name>
<keyword evidence="3 5" id="KW-1133">Transmembrane helix</keyword>
<dbReference type="EMBL" id="DSYZ01000140">
    <property type="protein sequence ID" value="HGT83567.1"/>
    <property type="molecule type" value="Genomic_DNA"/>
</dbReference>
<dbReference type="InterPro" id="IPR003339">
    <property type="entry name" value="ABC/ECF_trnsptr_transmembrane"/>
</dbReference>
<evidence type="ECO:0000256" key="1">
    <source>
        <dbReference type="ARBA" id="ARBA00004141"/>
    </source>
</evidence>
<feature type="transmembrane region" description="Helical" evidence="5">
    <location>
        <begin position="60"/>
        <end position="79"/>
    </location>
</feature>
<comment type="subcellular location">
    <subcellularLocation>
        <location evidence="1">Membrane</location>
        <topology evidence="1">Multi-pass membrane protein</topology>
    </subcellularLocation>
</comment>
<evidence type="ECO:0000256" key="2">
    <source>
        <dbReference type="ARBA" id="ARBA00022692"/>
    </source>
</evidence>
<keyword evidence="2 5" id="KW-0812">Transmembrane</keyword>
<comment type="caution">
    <text evidence="6">The sequence shown here is derived from an EMBL/GenBank/DDBJ whole genome shotgun (WGS) entry which is preliminary data.</text>
</comment>
<keyword evidence="4 5" id="KW-0472">Membrane</keyword>
<gene>
    <name evidence="6" type="ORF">ENT52_07585</name>
</gene>